<dbReference type="EMBL" id="CAJVPU010018454">
    <property type="protein sequence ID" value="CAG8665874.1"/>
    <property type="molecule type" value="Genomic_DNA"/>
</dbReference>
<gene>
    <name evidence="1" type="ORF">DHETER_LOCUS9962</name>
</gene>
<evidence type="ECO:0000313" key="1">
    <source>
        <dbReference type="EMBL" id="CAG8665874.1"/>
    </source>
</evidence>
<protein>
    <submittedName>
        <fullName evidence="1">4772_t:CDS:1</fullName>
    </submittedName>
</protein>
<sequence>MFLPADDPFYNPNPNTTISPYQLTVPFLPANRSSGNNDINPATRNPSLSGINNVTPFFDLNNIYGISDRDAMTRLRDTSTNRGKLLTSIVNGQQFPPINASDGSYIWGATSERSYSIFTLAIQTIWIREHNRLCDELYALHGDSWTDEQYFQEARRWITAFFQKAVAEEYFGAILGRPLPAYQKYNPDLKPGIDTFFQTVTFRYSHSELSDFYRIQDEYGDTLYDLALNDLKNLTLLEQLGLDRVLWSLVLQRQEEVDIFFSDSTKKYIGPDKNIYDLVAFDIWSSRDR</sequence>
<keyword evidence="2" id="KW-1185">Reference proteome</keyword>
<accession>A0ACA9NT26</accession>
<feature type="non-terminal residue" evidence="1">
    <location>
        <position position="289"/>
    </location>
</feature>
<comment type="caution">
    <text evidence="1">The sequence shown here is derived from an EMBL/GenBank/DDBJ whole genome shotgun (WGS) entry which is preliminary data.</text>
</comment>
<evidence type="ECO:0000313" key="2">
    <source>
        <dbReference type="Proteomes" id="UP000789702"/>
    </source>
</evidence>
<organism evidence="1 2">
    <name type="scientific">Dentiscutata heterogama</name>
    <dbReference type="NCBI Taxonomy" id="1316150"/>
    <lineage>
        <taxon>Eukaryota</taxon>
        <taxon>Fungi</taxon>
        <taxon>Fungi incertae sedis</taxon>
        <taxon>Mucoromycota</taxon>
        <taxon>Glomeromycotina</taxon>
        <taxon>Glomeromycetes</taxon>
        <taxon>Diversisporales</taxon>
        <taxon>Gigasporaceae</taxon>
        <taxon>Dentiscutata</taxon>
    </lineage>
</organism>
<name>A0ACA9NT26_9GLOM</name>
<dbReference type="Proteomes" id="UP000789702">
    <property type="component" value="Unassembled WGS sequence"/>
</dbReference>
<proteinExistence type="predicted"/>
<reference evidence="1" key="1">
    <citation type="submission" date="2021-06" db="EMBL/GenBank/DDBJ databases">
        <authorList>
            <person name="Kallberg Y."/>
            <person name="Tangrot J."/>
            <person name="Rosling A."/>
        </authorList>
    </citation>
    <scope>NUCLEOTIDE SEQUENCE</scope>
    <source>
        <strain evidence="1">IL203A</strain>
    </source>
</reference>